<keyword evidence="1" id="KW-1133">Transmembrane helix</keyword>
<name>A0A644W4L1_9ZZZZ</name>
<feature type="transmembrane region" description="Helical" evidence="1">
    <location>
        <begin position="12"/>
        <end position="33"/>
    </location>
</feature>
<keyword evidence="1" id="KW-0812">Transmembrane</keyword>
<dbReference type="PROSITE" id="PS51257">
    <property type="entry name" value="PROKAR_LIPOPROTEIN"/>
    <property type="match status" value="1"/>
</dbReference>
<comment type="caution">
    <text evidence="2">The sequence shown here is derived from an EMBL/GenBank/DDBJ whole genome shotgun (WGS) entry which is preliminary data.</text>
</comment>
<reference evidence="2" key="1">
    <citation type="submission" date="2019-08" db="EMBL/GenBank/DDBJ databases">
        <authorList>
            <person name="Kucharzyk K."/>
            <person name="Murdoch R.W."/>
            <person name="Higgins S."/>
            <person name="Loffler F."/>
        </authorList>
    </citation>
    <scope>NUCLEOTIDE SEQUENCE</scope>
</reference>
<gene>
    <name evidence="2" type="ORF">SDC9_43824</name>
</gene>
<evidence type="ECO:0000313" key="2">
    <source>
        <dbReference type="EMBL" id="MPL97632.1"/>
    </source>
</evidence>
<organism evidence="2">
    <name type="scientific">bioreactor metagenome</name>
    <dbReference type="NCBI Taxonomy" id="1076179"/>
    <lineage>
        <taxon>unclassified sequences</taxon>
        <taxon>metagenomes</taxon>
        <taxon>ecological metagenomes</taxon>
    </lineage>
</organism>
<sequence>MRYHTTLKDITVSVLVLISCAILCLYGMVNLGMGNPSQYIADRLLQSFDTGKPVSFKAESIDRMFLKTLIINNPSLSLSGDSSVTASHIEVAGGLPELLNSFLFGSKQISISVEKPEVRIADTLDQLSFEGSASSSPLKTWLESNTVSIDFKNLRASVDVPDFAADVENSSITFLLDSKNTFPSVRGSISAFDFTTPLGKGMFDESDLSLDGAGNALLRVSKVSLLGQGLEIAFNQLVALGALDSLSFSNLGTSIDLSLSDLTVSAEPLNASVPTLSGNIQLKDGAFDYTTLSYDLLSVDYGRIHVLSPTATFTARKQDENLSFGLAIKQGSRFTAVYGQELSLELESLLANAQYTADDTLKLQLSLGRIQYADDALAAGLTGVYVEANANLDGLRLMDIELSLQANAQALFQERDIFITSPLSASFAYREDDASLSSSALFTSLNSSFTTKPLSARFSYQSNRQTSQLQAELDYQDKLSIRSIYNLQSSSEGTFHIASRLDNFPLSILSPMFETYAPFIKPYYQEGTNLIGNISFQSSKGGGSILPFDGKAAIELALLSAKVGKVELDAGFTFLADIQGDSILVDAMTLASSGYRLVFSGSTELNYWLPRGGLDLFRIDDGQRMLSINFLDIPPSEYRFNVTTPFEPSLLVEGTISREASKYIVGSADFSVFSTTYPFTFRLDTSTLQFSLDQMEHLGLTANLAPPLSTSLKFDGLRLPDSGFFALASIYGDLEAEYFNLRDWHVRSSRLALEGVQFQNRLYDVNTSLTASERELLLSDLMLKEGEFVFPGRLSYRGTDFVSLIQASFLAPFEAVFSLDAQEKRKISISLLGKADRISGAIELSALPLDRFSKTLENTVVTFSAVGYSDFKSTASVDGLLDLARGDASFSSKLAFNQNSLNLYESRFTMPDFTYEGEAVTFDGTMLGSSGRFEHIRHLSYNDQMSQLSYDVSIDLGTMQSIFTLPAALKPILGGNLMAKLSISDVLVYGEGGISDGTYFINLDDGLLSIGGDHLDLTYAHATGQLKAALNKSFGIGFAVEGSVSDSDFGLSITDIHMPLPFLNRTFLKPIFSFLDGVAEGELFIAKTEDGFRPYGQLWVDSARMQLFWLPQDIITMKNMSATSDGSRAITARVPFFSTNSVTGKTIEGYGWLGASFDGLRLENYEIHADSGDEKVYVWIPMQGFDADIRTYAGGTFNLFGVGFETWLDGKVTIQDTTMTLGIRDLPDWYIANNLTTTNFDVVTGKNVSFYYPNTPNPFIKATITENQNISFLYDHITDEFVADGTLSFRSGEIYYFQKNFFITEGSLAIHTDALTGRNQIQPTINLRAKMTDFDAQGNRVDIFLVLRDSGLSNLNPQFESIPSKDVNEILEILGQSILPTGAYGEVNLYSVVSLAAAATDVAERLGYIDASQTTALTESIRISLGLDMFSIRSNILQNILFDALPGSNIGGTLTPLARYLNNTSIFMGKYVGRQFFLQALVHLSAMDRSRVKRSFISPDISLDLELSLDWVNPLGTFSFFTQPNELSFTNILDTIGFSVTKRIVLR</sequence>
<accession>A0A644W4L1</accession>
<evidence type="ECO:0000256" key="1">
    <source>
        <dbReference type="SAM" id="Phobius"/>
    </source>
</evidence>
<protein>
    <submittedName>
        <fullName evidence="2">Uncharacterized protein</fullName>
    </submittedName>
</protein>
<dbReference type="EMBL" id="VSSQ01000566">
    <property type="protein sequence ID" value="MPL97632.1"/>
    <property type="molecule type" value="Genomic_DNA"/>
</dbReference>
<proteinExistence type="predicted"/>
<keyword evidence="1" id="KW-0472">Membrane</keyword>